<evidence type="ECO:0000256" key="4">
    <source>
        <dbReference type="ARBA" id="ARBA00022946"/>
    </source>
</evidence>
<keyword evidence="9" id="KW-1185">Reference proteome</keyword>
<organism evidence="8 9">
    <name type="scientific">Physcomitrium patens</name>
    <name type="common">Spreading-leaved earth moss</name>
    <name type="synonym">Physcomitrella patens</name>
    <dbReference type="NCBI Taxonomy" id="3218"/>
    <lineage>
        <taxon>Eukaryota</taxon>
        <taxon>Viridiplantae</taxon>
        <taxon>Streptophyta</taxon>
        <taxon>Embryophyta</taxon>
        <taxon>Bryophyta</taxon>
        <taxon>Bryophytina</taxon>
        <taxon>Bryopsida</taxon>
        <taxon>Funariidae</taxon>
        <taxon>Funariales</taxon>
        <taxon>Funariaceae</taxon>
        <taxon>Physcomitrium</taxon>
    </lineage>
</organism>
<feature type="region of interest" description="Disordered" evidence="6">
    <location>
        <begin position="250"/>
        <end position="315"/>
    </location>
</feature>
<dbReference type="InterPro" id="IPR000504">
    <property type="entry name" value="RRM_dom"/>
</dbReference>
<dbReference type="PROSITE" id="PS50102">
    <property type="entry name" value="RRM"/>
    <property type="match status" value="1"/>
</dbReference>
<feature type="compositionally biased region" description="Polar residues" evidence="6">
    <location>
        <begin position="263"/>
        <end position="280"/>
    </location>
</feature>
<reference evidence="8 9" key="1">
    <citation type="journal article" date="2008" name="Science">
        <title>The Physcomitrella genome reveals evolutionary insights into the conquest of land by plants.</title>
        <authorList>
            <person name="Rensing S."/>
            <person name="Lang D."/>
            <person name="Zimmer A."/>
            <person name="Terry A."/>
            <person name="Salamov A."/>
            <person name="Shapiro H."/>
            <person name="Nishiyama T."/>
            <person name="Perroud P.-F."/>
            <person name="Lindquist E."/>
            <person name="Kamisugi Y."/>
            <person name="Tanahashi T."/>
            <person name="Sakakibara K."/>
            <person name="Fujita T."/>
            <person name="Oishi K."/>
            <person name="Shin-I T."/>
            <person name="Kuroki Y."/>
            <person name="Toyoda A."/>
            <person name="Suzuki Y."/>
            <person name="Hashimoto A."/>
            <person name="Yamaguchi K."/>
            <person name="Sugano A."/>
            <person name="Kohara Y."/>
            <person name="Fujiyama A."/>
            <person name="Anterola A."/>
            <person name="Aoki S."/>
            <person name="Ashton N."/>
            <person name="Barbazuk W.B."/>
            <person name="Barker E."/>
            <person name="Bennetzen J."/>
            <person name="Bezanilla M."/>
            <person name="Blankenship R."/>
            <person name="Cho S.H."/>
            <person name="Dutcher S."/>
            <person name="Estelle M."/>
            <person name="Fawcett J.A."/>
            <person name="Gundlach H."/>
            <person name="Hanada K."/>
            <person name="Heyl A."/>
            <person name="Hicks K.A."/>
            <person name="Hugh J."/>
            <person name="Lohr M."/>
            <person name="Mayer K."/>
            <person name="Melkozernov A."/>
            <person name="Murata T."/>
            <person name="Nelson D."/>
            <person name="Pils B."/>
            <person name="Prigge M."/>
            <person name="Reiss B."/>
            <person name="Renner T."/>
            <person name="Rombauts S."/>
            <person name="Rushton P."/>
            <person name="Sanderfoot A."/>
            <person name="Schween G."/>
            <person name="Shiu S.-H."/>
            <person name="Stueber K."/>
            <person name="Theodoulou F.L."/>
            <person name="Tu H."/>
            <person name="Van de Peer Y."/>
            <person name="Verrier P.J."/>
            <person name="Waters E."/>
            <person name="Wood A."/>
            <person name="Yang L."/>
            <person name="Cove D."/>
            <person name="Cuming A."/>
            <person name="Hasebe M."/>
            <person name="Lucas S."/>
            <person name="Mishler D.B."/>
            <person name="Reski R."/>
            <person name="Grigoriev I."/>
            <person name="Quatrano R.S."/>
            <person name="Boore J.L."/>
        </authorList>
    </citation>
    <scope>NUCLEOTIDE SEQUENCE [LARGE SCALE GENOMIC DNA]</scope>
    <source>
        <strain evidence="8 9">cv. Gransden 2004</strain>
    </source>
</reference>
<dbReference type="Gramene" id="Pp3c10_3330V3.4">
    <property type="protein sequence ID" value="Pp3c10_3330V3.4"/>
    <property type="gene ID" value="Pp3c10_3330"/>
</dbReference>
<evidence type="ECO:0000256" key="2">
    <source>
        <dbReference type="ARBA" id="ARBA00022528"/>
    </source>
</evidence>
<feature type="compositionally biased region" description="Basic and acidic residues" evidence="6">
    <location>
        <begin position="304"/>
        <end position="315"/>
    </location>
</feature>
<dbReference type="CDD" id="cd12384">
    <property type="entry name" value="RRM_RBM24_RBM38_like"/>
    <property type="match status" value="1"/>
</dbReference>
<accession>A0A7I4A2A4</accession>
<dbReference type="CDD" id="cd05243">
    <property type="entry name" value="SDR_a5"/>
    <property type="match status" value="1"/>
</dbReference>
<dbReference type="PANTHER" id="PTHR47285:SF1">
    <property type="entry name" value="PROTEIN TIC 62, CHLOROPLASTIC"/>
    <property type="match status" value="1"/>
</dbReference>
<dbReference type="FunFam" id="3.40.50.720:FF:000499">
    <property type="entry name" value="Protein TIC 62, chloroplastic"/>
    <property type="match status" value="1"/>
</dbReference>
<feature type="compositionally biased region" description="Low complexity" evidence="6">
    <location>
        <begin position="283"/>
        <end position="300"/>
    </location>
</feature>
<name>A0A7I4A2A4_PHYPA</name>
<dbReference type="Gramene" id="Pp3c10_3330V3.3">
    <property type="protein sequence ID" value="Pp3c10_3330V3.3"/>
    <property type="gene ID" value="Pp3c10_3330"/>
</dbReference>
<keyword evidence="3" id="KW-0934">Plastid</keyword>
<keyword evidence="2" id="KW-0150">Chloroplast</keyword>
<dbReference type="PANTHER" id="PTHR47285">
    <property type="entry name" value="PROTEIN TIC 62, CHLOROPLASTIC"/>
    <property type="match status" value="1"/>
</dbReference>
<evidence type="ECO:0000313" key="8">
    <source>
        <dbReference type="EnsemblPlants" id="Pp3c10_3330V3.4"/>
    </source>
</evidence>
<gene>
    <name evidence="8" type="primary">LOC112287837</name>
</gene>
<dbReference type="GO" id="GO:0009535">
    <property type="term" value="C:chloroplast thylakoid membrane"/>
    <property type="evidence" value="ECO:0000318"/>
    <property type="project" value="GO_Central"/>
</dbReference>
<dbReference type="AlphaFoldDB" id="A0A7I4A2A4"/>
<evidence type="ECO:0000256" key="3">
    <source>
        <dbReference type="ARBA" id="ARBA00022640"/>
    </source>
</evidence>
<dbReference type="EMBL" id="ABEU02000010">
    <property type="status" value="NOT_ANNOTATED_CDS"/>
    <property type="molecule type" value="Genomic_DNA"/>
</dbReference>
<proteinExistence type="predicted"/>
<dbReference type="EnsemblPlants" id="Pp3c10_3330V3.3">
    <property type="protein sequence ID" value="Pp3c10_3330V3.3"/>
    <property type="gene ID" value="Pp3c10_3330"/>
</dbReference>
<dbReference type="SUPFAM" id="SSF51735">
    <property type="entry name" value="NAD(P)-binding Rossmann-fold domains"/>
    <property type="match status" value="1"/>
</dbReference>
<dbReference type="Pfam" id="PF00076">
    <property type="entry name" value="RRM_1"/>
    <property type="match status" value="1"/>
</dbReference>
<evidence type="ECO:0000313" key="9">
    <source>
        <dbReference type="Proteomes" id="UP000006727"/>
    </source>
</evidence>
<dbReference type="InterPro" id="IPR016040">
    <property type="entry name" value="NAD(P)-bd_dom"/>
</dbReference>
<reference evidence="8 9" key="2">
    <citation type="journal article" date="2018" name="Plant J.">
        <title>The Physcomitrella patens chromosome-scale assembly reveals moss genome structure and evolution.</title>
        <authorList>
            <person name="Lang D."/>
            <person name="Ullrich K.K."/>
            <person name="Murat F."/>
            <person name="Fuchs J."/>
            <person name="Jenkins J."/>
            <person name="Haas F.B."/>
            <person name="Piednoel M."/>
            <person name="Gundlach H."/>
            <person name="Van Bel M."/>
            <person name="Meyberg R."/>
            <person name="Vives C."/>
            <person name="Morata J."/>
            <person name="Symeonidi A."/>
            <person name="Hiss M."/>
            <person name="Muchero W."/>
            <person name="Kamisugi Y."/>
            <person name="Saleh O."/>
            <person name="Blanc G."/>
            <person name="Decker E.L."/>
            <person name="van Gessel N."/>
            <person name="Grimwood J."/>
            <person name="Hayes R.D."/>
            <person name="Graham S.W."/>
            <person name="Gunter L.E."/>
            <person name="McDaniel S.F."/>
            <person name="Hoernstein S.N.W."/>
            <person name="Larsson A."/>
            <person name="Li F.W."/>
            <person name="Perroud P.F."/>
            <person name="Phillips J."/>
            <person name="Ranjan P."/>
            <person name="Rokshar D.S."/>
            <person name="Rothfels C.J."/>
            <person name="Schneider L."/>
            <person name="Shu S."/>
            <person name="Stevenson D.W."/>
            <person name="Thummler F."/>
            <person name="Tillich M."/>
            <person name="Villarreal Aguilar J.C."/>
            <person name="Widiez T."/>
            <person name="Wong G.K."/>
            <person name="Wymore A."/>
            <person name="Zhang Y."/>
            <person name="Zimmer A.D."/>
            <person name="Quatrano R.S."/>
            <person name="Mayer K.F.X."/>
            <person name="Goodstein D."/>
            <person name="Casacuberta J.M."/>
            <person name="Vandepoele K."/>
            <person name="Reski R."/>
            <person name="Cuming A.C."/>
            <person name="Tuskan G.A."/>
            <person name="Maumus F."/>
            <person name="Salse J."/>
            <person name="Schmutz J."/>
            <person name="Rensing S.A."/>
        </authorList>
    </citation>
    <scope>NUCLEOTIDE SEQUENCE [LARGE SCALE GENOMIC DNA]</scope>
    <source>
        <strain evidence="8 9">cv. Gransden 2004</strain>
    </source>
</reference>
<dbReference type="Gene3D" id="3.40.50.720">
    <property type="entry name" value="NAD(P)-binding Rossmann-like Domain"/>
    <property type="match status" value="1"/>
</dbReference>
<dbReference type="InterPro" id="IPR012677">
    <property type="entry name" value="Nucleotide-bd_a/b_plait_sf"/>
</dbReference>
<feature type="domain" description="RRM" evidence="7">
    <location>
        <begin position="25"/>
        <end position="102"/>
    </location>
</feature>
<protein>
    <recommendedName>
        <fullName evidence="7">RRM domain-containing protein</fullName>
    </recommendedName>
</protein>
<dbReference type="InterPro" id="IPR036291">
    <property type="entry name" value="NAD(P)-bd_dom_sf"/>
</dbReference>
<keyword evidence="4" id="KW-0809">Transit peptide</keyword>
<evidence type="ECO:0000256" key="5">
    <source>
        <dbReference type="PROSITE-ProRule" id="PRU00176"/>
    </source>
</evidence>
<dbReference type="SUPFAM" id="SSF54928">
    <property type="entry name" value="RNA-binding domain, RBD"/>
    <property type="match status" value="1"/>
</dbReference>
<comment type="subcellular location">
    <subcellularLocation>
        <location evidence="1">Plastid</location>
        <location evidence="1">Chloroplast</location>
    </subcellularLocation>
</comment>
<dbReference type="InterPro" id="IPR035979">
    <property type="entry name" value="RBD_domain_sf"/>
</dbReference>
<evidence type="ECO:0000256" key="1">
    <source>
        <dbReference type="ARBA" id="ARBA00004229"/>
    </source>
</evidence>
<dbReference type="FunFam" id="3.30.70.330:FF:000250">
    <property type="entry name" value="RNA-binding (RRM/RBD/RNP motifs) family protein"/>
    <property type="match status" value="1"/>
</dbReference>
<dbReference type="SMART" id="SM00360">
    <property type="entry name" value="RRM"/>
    <property type="match status" value="1"/>
</dbReference>
<reference evidence="8" key="3">
    <citation type="submission" date="2020-12" db="UniProtKB">
        <authorList>
            <consortium name="EnsemblPlants"/>
        </authorList>
    </citation>
    <scope>IDENTIFICATION</scope>
</reference>
<keyword evidence="5" id="KW-0694">RNA-binding</keyword>
<dbReference type="Gene3D" id="3.30.70.330">
    <property type="match status" value="1"/>
</dbReference>
<evidence type="ECO:0000256" key="6">
    <source>
        <dbReference type="SAM" id="MobiDB-lite"/>
    </source>
</evidence>
<dbReference type="EnsemblPlants" id="Pp3c10_3330V3.4">
    <property type="protein sequence ID" value="Pp3c10_3330V3.4"/>
    <property type="gene ID" value="Pp3c10_3330"/>
</dbReference>
<dbReference type="InterPro" id="IPR044719">
    <property type="entry name" value="TIC62"/>
</dbReference>
<dbReference type="GO" id="GO:0003723">
    <property type="term" value="F:RNA binding"/>
    <property type="evidence" value="ECO:0007669"/>
    <property type="project" value="UniProtKB-UniRule"/>
</dbReference>
<evidence type="ECO:0000259" key="7">
    <source>
        <dbReference type="PROSITE" id="PS50102"/>
    </source>
</evidence>
<dbReference type="Pfam" id="PF13460">
    <property type="entry name" value="NAD_binding_10"/>
    <property type="match status" value="1"/>
</dbReference>
<dbReference type="Proteomes" id="UP000006727">
    <property type="component" value="Chromosome 10"/>
</dbReference>
<sequence length="558" mass="58639">MAQQTGGGGTGSGALGNQFGDTTYTKVFVGGLAWETQRDTMRRHFEQFGDILEAVVITDKNTGRSKGYGFVTFRDAESARKACVDATPIIDGRRANCNLASLGAHRHRPHGQHGNRFRPFSPFSAGPQQGGPGFTGAGSYHQPGSPYAHPSPAAFYSHYGGYPQYPQDYASYPPNLFQYGGPQYPQMYGAPGALSPGSGPVYPYGSFTTQPLQGGPVYPGTAQYGYQAPQLYGPAAAGLTTLAPPYSGSGSLPASTPAGGVSPSLSAGQVAGQVSPQQYAVPSGSQQQYSSGGSSEQHSGTQDVTKEASSDTSKLEAGKKNNNVVFVAGATGKVGSRTVRELLKSGVQVRAGVRDVSRGQAVLKATDKSESLEFVKCDLENDAIESCLGDAGVVVCTIGASEKEISDVTGPYRIDYKATENLIKAATSAKVNHFILVSSLGTTKFGWPASILNLFWGVLIWKAKAEKALEESGLSYTIVRPGGMERPTDAYKETHNLILAPKDTYSGGQVSSLQIAELIAACVSNLDLAGNKVLEAIAETTAPLRPLKDLLAEAPSRK</sequence>